<gene>
    <name evidence="2" type="ORF">ABC228_16565</name>
</gene>
<dbReference type="RefSeq" id="WP_345826293.1">
    <property type="nucleotide sequence ID" value="NZ_JBDIML010000007.1"/>
</dbReference>
<name>A0ABU9XMQ1_9BACI</name>
<dbReference type="InterPro" id="IPR001509">
    <property type="entry name" value="Epimerase_deHydtase"/>
</dbReference>
<dbReference type="Gene3D" id="3.40.50.720">
    <property type="entry name" value="NAD(P)-binding Rossmann-like Domain"/>
    <property type="match status" value="1"/>
</dbReference>
<dbReference type="InterPro" id="IPR050177">
    <property type="entry name" value="Lipid_A_modif_metabolic_enz"/>
</dbReference>
<evidence type="ECO:0000313" key="3">
    <source>
        <dbReference type="Proteomes" id="UP001444625"/>
    </source>
</evidence>
<keyword evidence="3" id="KW-1185">Reference proteome</keyword>
<reference evidence="2 3" key="1">
    <citation type="submission" date="2024-05" db="EMBL/GenBank/DDBJ databases">
        <authorList>
            <person name="Haq I."/>
            <person name="Ullah Z."/>
            <person name="Ahmad R."/>
            <person name="Li M."/>
            <person name="Tong Y."/>
        </authorList>
    </citation>
    <scope>NUCLEOTIDE SEQUENCE [LARGE SCALE GENOMIC DNA]</scope>
    <source>
        <strain evidence="2 3">16A2E</strain>
    </source>
</reference>
<dbReference type="SUPFAM" id="SSF51735">
    <property type="entry name" value="NAD(P)-binding Rossmann-fold domains"/>
    <property type="match status" value="1"/>
</dbReference>
<dbReference type="InterPro" id="IPR036291">
    <property type="entry name" value="NAD(P)-bd_dom_sf"/>
</dbReference>
<sequence>MKRALVLGASGGMGYAIVKELSSRNIHVVAFARNLERLHKMFGGDEFVEVRSGDVFQKKDVYEAAQHVDVIFHAINLPYHEWSEKLLHMNEQILNVAKETSAKLAIVENIYSYGRGNGEKIREGYPKAPHTKKGKIRLEVEQLVKNSEVPFLIAHFPDFYGPYAENTYMNYTLRQLVTKKRASFVGNQQIKREYIYTPDGAKAIVELSMREDAYFQSWNIPGYDLISGEEINDLVDEIVGTKKSFITVTKAMLWFIGLFQKQMKEALEMYYLNEDPVVLDGNKYETIIGELPKTSYRRGIEETLNSYQH</sequence>
<evidence type="ECO:0000313" key="2">
    <source>
        <dbReference type="EMBL" id="MEN2768798.1"/>
    </source>
</evidence>
<evidence type="ECO:0000259" key="1">
    <source>
        <dbReference type="Pfam" id="PF01370"/>
    </source>
</evidence>
<proteinExistence type="predicted"/>
<dbReference type="PANTHER" id="PTHR43245:SF13">
    <property type="entry name" value="UDP-D-APIOSE_UDP-D-XYLOSE SYNTHASE 2"/>
    <property type="match status" value="1"/>
</dbReference>
<organism evidence="2 3">
    <name type="scientific">Ornithinibacillus xuwenensis</name>
    <dbReference type="NCBI Taxonomy" id="3144668"/>
    <lineage>
        <taxon>Bacteria</taxon>
        <taxon>Bacillati</taxon>
        <taxon>Bacillota</taxon>
        <taxon>Bacilli</taxon>
        <taxon>Bacillales</taxon>
        <taxon>Bacillaceae</taxon>
        <taxon>Ornithinibacillus</taxon>
    </lineage>
</organism>
<dbReference type="PANTHER" id="PTHR43245">
    <property type="entry name" value="BIFUNCTIONAL POLYMYXIN RESISTANCE PROTEIN ARNA"/>
    <property type="match status" value="1"/>
</dbReference>
<comment type="caution">
    <text evidence="2">The sequence shown here is derived from an EMBL/GenBank/DDBJ whole genome shotgun (WGS) entry which is preliminary data.</text>
</comment>
<dbReference type="Pfam" id="PF01370">
    <property type="entry name" value="Epimerase"/>
    <property type="match status" value="1"/>
</dbReference>
<accession>A0ABU9XMQ1</accession>
<protein>
    <submittedName>
        <fullName evidence="2">SDR family NAD(P)-dependent oxidoreductase</fullName>
    </submittedName>
</protein>
<dbReference type="EMBL" id="JBDIML010000007">
    <property type="protein sequence ID" value="MEN2768798.1"/>
    <property type="molecule type" value="Genomic_DNA"/>
</dbReference>
<feature type="domain" description="NAD-dependent epimerase/dehydratase" evidence="1">
    <location>
        <begin position="4"/>
        <end position="210"/>
    </location>
</feature>
<dbReference type="Proteomes" id="UP001444625">
    <property type="component" value="Unassembled WGS sequence"/>
</dbReference>